<dbReference type="InterPro" id="IPR051199">
    <property type="entry name" value="LPS_LOS_Heptosyltrfase"/>
</dbReference>
<reference evidence="4" key="1">
    <citation type="journal article" date="2019" name="Int. J. Syst. Evol. Microbiol.">
        <title>The Global Catalogue of Microorganisms (GCM) 10K type strain sequencing project: providing services to taxonomists for standard genome sequencing and annotation.</title>
        <authorList>
            <consortium name="The Broad Institute Genomics Platform"/>
            <consortium name="The Broad Institute Genome Sequencing Center for Infectious Disease"/>
            <person name="Wu L."/>
            <person name="Ma J."/>
        </authorList>
    </citation>
    <scope>NUCLEOTIDE SEQUENCE [LARGE SCALE GENOMIC DNA]</scope>
    <source>
        <strain evidence="4">CGMCC 1.16026</strain>
    </source>
</reference>
<keyword evidence="2" id="KW-0808">Transferase</keyword>
<dbReference type="SUPFAM" id="SSF53756">
    <property type="entry name" value="UDP-Glycosyltransferase/glycogen phosphorylase"/>
    <property type="match status" value="1"/>
</dbReference>
<evidence type="ECO:0000256" key="2">
    <source>
        <dbReference type="ARBA" id="ARBA00022679"/>
    </source>
</evidence>
<dbReference type="PANTHER" id="PTHR30160">
    <property type="entry name" value="TETRAACYLDISACCHARIDE 4'-KINASE-RELATED"/>
    <property type="match status" value="1"/>
</dbReference>
<dbReference type="Gene3D" id="3.40.50.2000">
    <property type="entry name" value="Glycogen Phosphorylase B"/>
    <property type="match status" value="2"/>
</dbReference>
<gene>
    <name evidence="3" type="ORF">ACFQBQ_17915</name>
</gene>
<protein>
    <submittedName>
        <fullName evidence="3">Glycosyltransferase family 9 protein</fullName>
    </submittedName>
</protein>
<dbReference type="EMBL" id="JBHSWI010000001">
    <property type="protein sequence ID" value="MFC6647414.1"/>
    <property type="molecule type" value="Genomic_DNA"/>
</dbReference>
<sequence>MPDSKTKRVLLYRLGSLGDHLIAIPCYRQARRAFPNAEMRLLTNIPVAAKAAAAEAVLGNSGLVDGFETYVVGERSPLALLKLMWRIRRYGADTMVYLAGPRGMKAAERDRAFFRLCGIKRIIGLPLTEDEQKNRLLRTEADGKPLYEAEADRLARCVAAELGDPVTSDPANFAPGLTAAERAEADALLAPLAGRSFFAFSIGTKSQANHWGLDRWTSFFRQWASEHPESGLVVLGAPNEAAESEEVAAAWREGAGGKALNLCGASSPRVSAAVMERARMFFGHDSGPGHLAASVATPVMSIFSSRNVPGQWYPFGRHVRVLQHWVSCGACGLEVCTVEGKRCILSISVDEALAAARTHLMDTAILERRP</sequence>
<evidence type="ECO:0000313" key="4">
    <source>
        <dbReference type="Proteomes" id="UP001596391"/>
    </source>
</evidence>
<keyword evidence="1" id="KW-0328">Glycosyltransferase</keyword>
<dbReference type="Pfam" id="PF01075">
    <property type="entry name" value="Glyco_transf_9"/>
    <property type="match status" value="1"/>
</dbReference>
<name>A0ABW1ZDD0_9BACT</name>
<organism evidence="3 4">
    <name type="scientific">Granulicella cerasi</name>
    <dbReference type="NCBI Taxonomy" id="741063"/>
    <lineage>
        <taxon>Bacteria</taxon>
        <taxon>Pseudomonadati</taxon>
        <taxon>Acidobacteriota</taxon>
        <taxon>Terriglobia</taxon>
        <taxon>Terriglobales</taxon>
        <taxon>Acidobacteriaceae</taxon>
        <taxon>Granulicella</taxon>
    </lineage>
</organism>
<dbReference type="Proteomes" id="UP001596391">
    <property type="component" value="Unassembled WGS sequence"/>
</dbReference>
<evidence type="ECO:0000256" key="1">
    <source>
        <dbReference type="ARBA" id="ARBA00022676"/>
    </source>
</evidence>
<evidence type="ECO:0000313" key="3">
    <source>
        <dbReference type="EMBL" id="MFC6647414.1"/>
    </source>
</evidence>
<comment type="caution">
    <text evidence="3">The sequence shown here is derived from an EMBL/GenBank/DDBJ whole genome shotgun (WGS) entry which is preliminary data.</text>
</comment>
<accession>A0ABW1ZDD0</accession>
<dbReference type="InterPro" id="IPR002201">
    <property type="entry name" value="Glyco_trans_9"/>
</dbReference>
<dbReference type="RefSeq" id="WP_263370690.1">
    <property type="nucleotide sequence ID" value="NZ_JAGSYD010000002.1"/>
</dbReference>
<proteinExistence type="predicted"/>
<keyword evidence="4" id="KW-1185">Reference proteome</keyword>
<dbReference type="PANTHER" id="PTHR30160:SF1">
    <property type="entry name" value="LIPOPOLYSACCHARIDE 1,2-N-ACETYLGLUCOSAMINETRANSFERASE-RELATED"/>
    <property type="match status" value="1"/>
</dbReference>